<dbReference type="AlphaFoldDB" id="A0A8H9HX82"/>
<feature type="region of interest" description="Disordered" evidence="1">
    <location>
        <begin position="524"/>
        <end position="584"/>
    </location>
</feature>
<protein>
    <recommendedName>
        <fullName evidence="2">Peptide N-acetyl-beta-D-glucosaminyl asparaginase amidase A N-terminal domain-containing protein</fullName>
    </recommendedName>
</protein>
<dbReference type="EMBL" id="BMUB01000009">
    <property type="protein sequence ID" value="GGU84703.1"/>
    <property type="molecule type" value="Genomic_DNA"/>
</dbReference>
<reference evidence="3 4" key="1">
    <citation type="journal article" date="2014" name="Int. J. Syst. Evol. Microbiol.">
        <title>Complete genome sequence of Corynebacterium casei LMG S-19264T (=DSM 44701T), isolated from a smear-ripened cheese.</title>
        <authorList>
            <consortium name="US DOE Joint Genome Institute (JGI-PGF)"/>
            <person name="Walter F."/>
            <person name="Albersmeier A."/>
            <person name="Kalinowski J."/>
            <person name="Ruckert C."/>
        </authorList>
    </citation>
    <scope>NUCLEOTIDE SEQUENCE [LARGE SCALE GENOMIC DNA]</scope>
    <source>
        <strain evidence="3 4">JCM 4434</strain>
    </source>
</reference>
<feature type="domain" description="Peptide N-acetyl-beta-D-glucosaminyl asparaginase amidase A N-terminal" evidence="2">
    <location>
        <begin position="85"/>
        <end position="394"/>
    </location>
</feature>
<organism evidence="3 4">
    <name type="scientific">Kitasatospora aureofaciens</name>
    <name type="common">Streptomyces aureofaciens</name>
    <dbReference type="NCBI Taxonomy" id="1894"/>
    <lineage>
        <taxon>Bacteria</taxon>
        <taxon>Bacillati</taxon>
        <taxon>Actinomycetota</taxon>
        <taxon>Actinomycetes</taxon>
        <taxon>Kitasatosporales</taxon>
        <taxon>Streptomycetaceae</taxon>
        <taxon>Kitasatospora</taxon>
    </lineage>
</organism>
<dbReference type="InterPro" id="IPR056948">
    <property type="entry name" value="PNGaseA_N"/>
</dbReference>
<dbReference type="PANTHER" id="PTHR31104">
    <property type="entry name" value="PEPTIDE-N4-(N-ACETYL-BETA-GLUCOSAMINYL)ASPARAGINE AMIDASE A PROTEIN"/>
    <property type="match status" value="1"/>
</dbReference>
<comment type="caution">
    <text evidence="3">The sequence shown here is derived from an EMBL/GenBank/DDBJ whole genome shotgun (WGS) entry which is preliminary data.</text>
</comment>
<gene>
    <name evidence="3" type="ORF">GCM10010502_40840</name>
</gene>
<evidence type="ECO:0000313" key="4">
    <source>
        <dbReference type="Proteomes" id="UP000610124"/>
    </source>
</evidence>
<sequence>MALRSLFRRPESRTPALGRTESRMPMTRRPESRTPVLRRVAGLIGAAALALSGTLTAAAPAHADFGSDYHDPVTATKPLTRPDTRSCTVDVMRDREFRNGYGNPPDTPYTATLTPPAACAGPWSAVVLDIHGQVAGRQFDRIFSVRVGGVQVLLSSTPEPSKDGIQWNVERDLTRYAPLFTAGPQPFSFDLANVTDATYTGVYKISASLTFYTADDRWPATHNADQVLTTGPFSLTQAAPSTGKDLTFPPNLERLTAEVYARGGGACEEFAYASAPDAFVAANPSIGACGKGPFRELRLTVDGRVAGAVWPYPVIYTGGWDPLLWRPVPGIFAFDLPAYRLDLTPYAGLLLDGRPHSLGITVNAAEAQSNDVWTGQVNLFAEVDHGAARTSGQLTDYRVAPEATVGTELTDHGGGSGDWTVTAARHDLARGWVQTSHGRITTEVRDDLSFSSAQQLRDGGNDVTLHNGTDLTRTTATWGGGPHRTTTVHEGEPLDVTYKVTHDAAGNTDQNTAMDLGYHREATTSTGNHVTERSTVDHTLQPTAQRHDGDRTVRTGSSAEDYRSTGPDGPYHRTLSSVDGWPKP</sequence>
<dbReference type="InterPro" id="IPR021102">
    <property type="entry name" value="PNGase_A"/>
</dbReference>
<dbReference type="Proteomes" id="UP000610124">
    <property type="component" value="Unassembled WGS sequence"/>
</dbReference>
<evidence type="ECO:0000256" key="1">
    <source>
        <dbReference type="SAM" id="MobiDB-lite"/>
    </source>
</evidence>
<proteinExistence type="predicted"/>
<accession>A0A8H9HX82</accession>
<name>A0A8H9HX82_KITAU</name>
<evidence type="ECO:0000313" key="3">
    <source>
        <dbReference type="EMBL" id="GGU84703.1"/>
    </source>
</evidence>
<evidence type="ECO:0000259" key="2">
    <source>
        <dbReference type="Pfam" id="PF12222"/>
    </source>
</evidence>
<dbReference type="Pfam" id="PF12222">
    <property type="entry name" value="PNGaseA"/>
    <property type="match status" value="1"/>
</dbReference>
<feature type="region of interest" description="Disordered" evidence="1">
    <location>
        <begin position="1"/>
        <end position="32"/>
    </location>
</feature>